<evidence type="ECO:0000313" key="3">
    <source>
        <dbReference type="Proteomes" id="UP000255224"/>
    </source>
</evidence>
<reference evidence="2 3" key="1">
    <citation type="submission" date="2018-06" db="EMBL/GenBank/DDBJ databases">
        <authorList>
            <consortium name="Pathogen Informatics"/>
            <person name="Doyle S."/>
        </authorList>
    </citation>
    <scope>NUCLEOTIDE SEQUENCE [LARGE SCALE GENOMIC DNA]</scope>
    <source>
        <strain evidence="2 3">NCTC13533</strain>
    </source>
</reference>
<dbReference type="InterPro" id="IPR045455">
    <property type="entry name" value="NrS-1_pol-like_helicase"/>
</dbReference>
<organism evidence="2 3">
    <name type="scientific">Chryseobacterium carnipullorum</name>
    <dbReference type="NCBI Taxonomy" id="1124835"/>
    <lineage>
        <taxon>Bacteria</taxon>
        <taxon>Pseudomonadati</taxon>
        <taxon>Bacteroidota</taxon>
        <taxon>Flavobacteriia</taxon>
        <taxon>Flavobacteriales</taxon>
        <taxon>Weeksellaceae</taxon>
        <taxon>Chryseobacterium group</taxon>
        <taxon>Chryseobacterium</taxon>
    </lineage>
</organism>
<dbReference type="Gene3D" id="3.40.50.300">
    <property type="entry name" value="P-loop containing nucleotide triphosphate hydrolases"/>
    <property type="match status" value="1"/>
</dbReference>
<sequence length="434" mass="51993">MFIRITIVQPFRNILTEANLFKMSEKIPYLRVGTTYYKTIEKPLISGDKISILVRWNKETIISDYGKVYVSKVPKYDGFCCIPSHLQYQQIIQGFYNTYNEIPYQPVEENINFEALKEKNPFSLKFMEHIFGEQLELGLDYIKILLQYPIQMLPILCLVSKERSTGKSTFIKWLKSIFGLNMTYIKGDSFSSQFNSDWTSMLIVAIDEVFFDKKEITERLKYLSTTDKDKKEAKGKDREEVEFFGKFILCSNNEDNFIQIDENEIRFWIIKVRSIKSENTEFLRNLNNEIPHFLRYLIQRPFHSRKETRMWFTDSEIRTKALQKLVWKNNNKLESKITELLYEFFESTEDSKIHCVPQDIFSMLGKMFRNNYWTVNDVRKLLKEIWKLEPQNNSLAYIKYDLDYGLSFFQQNKTGRYFTIERNFILQKFDEMMN</sequence>
<name>A0A376E3J6_CHRCU</name>
<evidence type="ECO:0000313" key="2">
    <source>
        <dbReference type="EMBL" id="STD00528.1"/>
    </source>
</evidence>
<dbReference type="AlphaFoldDB" id="A0A376E3J6"/>
<dbReference type="Pfam" id="PF19263">
    <property type="entry name" value="DUF5906"/>
    <property type="match status" value="1"/>
</dbReference>
<evidence type="ECO:0000259" key="1">
    <source>
        <dbReference type="Pfam" id="PF19263"/>
    </source>
</evidence>
<gene>
    <name evidence="2" type="ORF">NCTC13533_02947</name>
</gene>
<dbReference type="Proteomes" id="UP000255224">
    <property type="component" value="Unassembled WGS sequence"/>
</dbReference>
<proteinExistence type="predicted"/>
<protein>
    <recommendedName>
        <fullName evidence="1">NrS-1 polymerase-like helicase domain-containing protein</fullName>
    </recommendedName>
</protein>
<accession>A0A376E3J6</accession>
<dbReference type="EMBL" id="UFVQ01000003">
    <property type="protein sequence ID" value="STD00528.1"/>
    <property type="molecule type" value="Genomic_DNA"/>
</dbReference>
<dbReference type="SUPFAM" id="SSF52540">
    <property type="entry name" value="P-loop containing nucleoside triphosphate hydrolases"/>
    <property type="match status" value="1"/>
</dbReference>
<dbReference type="InterPro" id="IPR027417">
    <property type="entry name" value="P-loop_NTPase"/>
</dbReference>
<feature type="domain" description="NrS-1 polymerase-like helicase" evidence="1">
    <location>
        <begin position="158"/>
        <end position="262"/>
    </location>
</feature>